<evidence type="ECO:0000313" key="3">
    <source>
        <dbReference type="EMBL" id="TCO38165.1"/>
    </source>
</evidence>
<sequence>MEPVAIWGVAVGRLVLLAWNAWWMARGYRPVDRDQQFLMPVDMSEWLPQGHLAWFLLDVVGQVDTSVFHRRHPRSGPGRRAYDPDMMLALLLYSYAVGQRSSRRIEAL</sequence>
<dbReference type="PANTHER" id="PTHR33408:SF2">
    <property type="entry name" value="TRANSPOSASE DDE DOMAIN-CONTAINING PROTEIN"/>
    <property type="match status" value="1"/>
</dbReference>
<keyword evidence="1" id="KW-0812">Transmembrane</keyword>
<keyword evidence="1" id="KW-0472">Membrane</keyword>
<comment type="caution">
    <text evidence="3">The sequence shown here is derived from an EMBL/GenBank/DDBJ whole genome shotgun (WGS) entry which is preliminary data.</text>
</comment>
<dbReference type="Pfam" id="PF05598">
    <property type="entry name" value="DUF772"/>
    <property type="match status" value="1"/>
</dbReference>
<dbReference type="AlphaFoldDB" id="A0A4R2I6L9"/>
<evidence type="ECO:0000259" key="2">
    <source>
        <dbReference type="Pfam" id="PF05598"/>
    </source>
</evidence>
<gene>
    <name evidence="3" type="ORF">EV646_12178</name>
</gene>
<dbReference type="Proteomes" id="UP000295573">
    <property type="component" value="Unassembled WGS sequence"/>
</dbReference>
<evidence type="ECO:0000313" key="4">
    <source>
        <dbReference type="Proteomes" id="UP000295573"/>
    </source>
</evidence>
<protein>
    <recommendedName>
        <fullName evidence="2">Transposase InsH N-terminal domain-containing protein</fullName>
    </recommendedName>
</protein>
<feature type="transmembrane region" description="Helical" evidence="1">
    <location>
        <begin position="6"/>
        <end position="25"/>
    </location>
</feature>
<dbReference type="InterPro" id="IPR008490">
    <property type="entry name" value="Transposase_InsH_N"/>
</dbReference>
<dbReference type="EMBL" id="SLWR01000021">
    <property type="protein sequence ID" value="TCO38165.1"/>
    <property type="molecule type" value="Genomic_DNA"/>
</dbReference>
<accession>A0A4R2I6L9</accession>
<keyword evidence="1" id="KW-1133">Transmembrane helix</keyword>
<evidence type="ECO:0000256" key="1">
    <source>
        <dbReference type="SAM" id="Phobius"/>
    </source>
</evidence>
<feature type="non-terminal residue" evidence="3">
    <location>
        <position position="108"/>
    </location>
</feature>
<organism evidence="3 4">
    <name type="scientific">Kribbella antiqua</name>
    <dbReference type="NCBI Taxonomy" id="2512217"/>
    <lineage>
        <taxon>Bacteria</taxon>
        <taxon>Bacillati</taxon>
        <taxon>Actinomycetota</taxon>
        <taxon>Actinomycetes</taxon>
        <taxon>Propionibacteriales</taxon>
        <taxon>Kribbellaceae</taxon>
        <taxon>Kribbella</taxon>
    </lineage>
</organism>
<reference evidence="3 4" key="1">
    <citation type="journal article" date="2015" name="Stand. Genomic Sci.">
        <title>Genomic Encyclopedia of Bacterial and Archaeal Type Strains, Phase III: the genomes of soil and plant-associated and newly described type strains.</title>
        <authorList>
            <person name="Whitman W.B."/>
            <person name="Woyke T."/>
            <person name="Klenk H.P."/>
            <person name="Zhou Y."/>
            <person name="Lilburn T.G."/>
            <person name="Beck B.J."/>
            <person name="De Vos P."/>
            <person name="Vandamme P."/>
            <person name="Eisen J.A."/>
            <person name="Garrity G."/>
            <person name="Hugenholtz P."/>
            <person name="Kyrpides N.C."/>
        </authorList>
    </citation>
    <scope>NUCLEOTIDE SEQUENCE [LARGE SCALE GENOMIC DNA]</scope>
    <source>
        <strain evidence="3 4">VKM Ac-2541</strain>
    </source>
</reference>
<keyword evidence="4" id="KW-1185">Reference proteome</keyword>
<proteinExistence type="predicted"/>
<feature type="domain" description="Transposase InsH N-terminal" evidence="2">
    <location>
        <begin position="43"/>
        <end position="107"/>
    </location>
</feature>
<dbReference type="PANTHER" id="PTHR33408">
    <property type="entry name" value="TRANSPOSASE"/>
    <property type="match status" value="1"/>
</dbReference>
<name>A0A4R2I6L9_9ACTN</name>